<feature type="transmembrane region" description="Helical" evidence="1">
    <location>
        <begin position="227"/>
        <end position="248"/>
    </location>
</feature>
<dbReference type="Proteomes" id="UP001241072">
    <property type="component" value="Unassembled WGS sequence"/>
</dbReference>
<proteinExistence type="predicted"/>
<accession>A0ABT9BQL1</accession>
<evidence type="ECO:0000256" key="1">
    <source>
        <dbReference type="SAM" id="Phobius"/>
    </source>
</evidence>
<dbReference type="InterPro" id="IPR016174">
    <property type="entry name" value="Di-haem_cyt_TM"/>
</dbReference>
<dbReference type="EMBL" id="JAUQUB010000004">
    <property type="protein sequence ID" value="MDO7883326.1"/>
    <property type="molecule type" value="Genomic_DNA"/>
</dbReference>
<feature type="transmembrane region" description="Helical" evidence="1">
    <location>
        <begin position="268"/>
        <end position="287"/>
    </location>
</feature>
<gene>
    <name evidence="2" type="ORF">Q5716_13915</name>
</gene>
<feature type="transmembrane region" description="Helical" evidence="1">
    <location>
        <begin position="60"/>
        <end position="79"/>
    </location>
</feature>
<dbReference type="Gene3D" id="1.20.950.20">
    <property type="entry name" value="Transmembrane di-heme cytochromes, Chain C"/>
    <property type="match status" value="1"/>
</dbReference>
<evidence type="ECO:0000313" key="3">
    <source>
        <dbReference type="Proteomes" id="UP001241072"/>
    </source>
</evidence>
<keyword evidence="1" id="KW-0812">Transmembrane</keyword>
<reference evidence="2 3" key="1">
    <citation type="submission" date="2023-07" db="EMBL/GenBank/DDBJ databases">
        <title>Protaetiibacter sp. nov WY-16 isolated from soil.</title>
        <authorList>
            <person name="Liu B."/>
            <person name="Wan Y."/>
        </authorList>
    </citation>
    <scope>NUCLEOTIDE SEQUENCE [LARGE SCALE GENOMIC DNA]</scope>
    <source>
        <strain evidence="2 3">WY-16</strain>
    </source>
</reference>
<evidence type="ECO:0000313" key="2">
    <source>
        <dbReference type="EMBL" id="MDO7883326.1"/>
    </source>
</evidence>
<organism evidence="2 3">
    <name type="scientific">Antiquaquibacter soli</name>
    <dbReference type="NCBI Taxonomy" id="3064523"/>
    <lineage>
        <taxon>Bacteria</taxon>
        <taxon>Bacillati</taxon>
        <taxon>Actinomycetota</taxon>
        <taxon>Actinomycetes</taxon>
        <taxon>Micrococcales</taxon>
        <taxon>Microbacteriaceae</taxon>
        <taxon>Antiquaquibacter</taxon>
    </lineage>
</organism>
<keyword evidence="1" id="KW-0472">Membrane</keyword>
<comment type="caution">
    <text evidence="2">The sequence shown here is derived from an EMBL/GenBank/DDBJ whole genome shotgun (WGS) entry which is preliminary data.</text>
</comment>
<feature type="transmembrane region" description="Helical" evidence="1">
    <location>
        <begin position="183"/>
        <end position="206"/>
    </location>
</feature>
<keyword evidence="1" id="KW-1133">Transmembrane helix</keyword>
<keyword evidence="3" id="KW-1185">Reference proteome</keyword>
<dbReference type="SUPFAM" id="SSF81342">
    <property type="entry name" value="Transmembrane di-heme cytochromes"/>
    <property type="match status" value="1"/>
</dbReference>
<feature type="transmembrane region" description="Helical" evidence="1">
    <location>
        <begin position="116"/>
        <end position="139"/>
    </location>
</feature>
<name>A0ABT9BQL1_9MICO</name>
<dbReference type="RefSeq" id="WP_305003756.1">
    <property type="nucleotide sequence ID" value="NZ_JAUQUB010000004.1"/>
</dbReference>
<sequence>MTEFRKSRWFALVWAVPAAVVVAAGVVILARFIRDLPAVQDWLVTYPGHSPLPAGTPEGFPWWLGWLHFLNSLFMLLIVRTGWQIHTTKRHEAYWTRNNSGLIRTKNPPTRLSLPLWFHLSLDTLWVLTGVVYVVLIFASGHWARIVPTSWDVFPNAISTGLQYATLEWPTENGWEGYNALQLLLYFVTVFIAAPIAILTGIRMSPAWSIRLKRITPYVPIAWARRLHFPVMVYFVAFTFVHVVLVAATGLLRNLNHMYANRDDVSWVGFWVFLASVAVMVGAWIAARPVVLRAIAGLGGTVSRR</sequence>
<protein>
    <submittedName>
        <fullName evidence="2">Cytochrome b/b6 domain-containing protein</fullName>
    </submittedName>
</protein>
<feature type="transmembrane region" description="Helical" evidence="1">
    <location>
        <begin position="12"/>
        <end position="33"/>
    </location>
</feature>